<evidence type="ECO:0000313" key="3">
    <source>
        <dbReference type="Proteomes" id="UP001286456"/>
    </source>
</evidence>
<feature type="region of interest" description="Disordered" evidence="1">
    <location>
        <begin position="51"/>
        <end position="131"/>
    </location>
</feature>
<feature type="compositionally biased region" description="Low complexity" evidence="1">
    <location>
        <begin position="57"/>
        <end position="76"/>
    </location>
</feature>
<dbReference type="EMBL" id="JAUEPO010000004">
    <property type="protein sequence ID" value="KAK3324264.1"/>
    <property type="molecule type" value="Genomic_DNA"/>
</dbReference>
<dbReference type="Proteomes" id="UP001286456">
    <property type="component" value="Unassembled WGS sequence"/>
</dbReference>
<gene>
    <name evidence="2" type="ORF">B0T19DRAFT_428198</name>
</gene>
<comment type="caution">
    <text evidence="2">The sequence shown here is derived from an EMBL/GenBank/DDBJ whole genome shotgun (WGS) entry which is preliminary data.</text>
</comment>
<feature type="compositionally biased region" description="Low complexity" evidence="1">
    <location>
        <begin position="763"/>
        <end position="778"/>
    </location>
</feature>
<feature type="compositionally biased region" description="Polar residues" evidence="1">
    <location>
        <begin position="256"/>
        <end position="274"/>
    </location>
</feature>
<accession>A0AAE0IFM6</accession>
<feature type="compositionally biased region" description="Polar residues" evidence="1">
    <location>
        <begin position="145"/>
        <end position="172"/>
    </location>
</feature>
<keyword evidence="3" id="KW-1185">Reference proteome</keyword>
<feature type="region of interest" description="Disordered" evidence="1">
    <location>
        <begin position="418"/>
        <end position="447"/>
    </location>
</feature>
<feature type="region of interest" description="Disordered" evidence="1">
    <location>
        <begin position="1"/>
        <end position="28"/>
    </location>
</feature>
<sequence>MQLHRQRVERGLREQIEQRRASQKALQASEQLADFDIADVLAAATALVAQETSAQPTDDTAANASASSDSFDDNTFYSSQLDTPQSHQISRIPNESDDEQMRDASPYEPELDTEPVVRIEQPQVDRPAVSPAQNLLATAIIQKQPAPSTLSPATGNSQTGAASAPTGSSEGTSVGRAFRQLLSQEVNSSQGSGPASRSEESVNTGKGQPADHRDLARVNAQLLSQALRREESPVVRAHDLSPVAPQPNHISPLAFTRQQPLAQLNTGSHTSSRRATPAQVAALRKQLSAASSPESSPQGNGAKKKGKKKKKRKADRLAETSAPSPTIKPEPQSPSPLTAPPFIRPAKRQRQSMPQQQGLDEARFEQPILVEDGYTERYVPGVRRQERVVYQEREGEPRLRDADGGVYPFPRYERVVYPEFTRQPASARPGQPGSPSTHPPSYLPREVRTVRAVSHLVEAPFEESPTYYRDPRAASRTSVHPTTAYRERSQSPVMYERTNPIMPPPPTRILVDAYGNEYLPPARQQTIVREVSEYRPTEADVVYGRPPLPRAVSRRPDVYEENGVVYRPASPAYAAPRRIVTQPEFPAPEHRSYRERAYSSHSMAAPPISEYIQPPRSAVELPREYISRPTSVRPPIEAQRYESAASYDSRRPVEERPREFLGIRAGSVRPTEGVRYEMPVAYERRVGDELVREYTSQRAASVMPPEAAIRYEVSRDYGPRVGSARPEMSYSIAGHPDGRREMMPAPPSAGAARAYSVMPGEAPQQQQQSQQPQQQQQQGAERYYGRPPQPPVQDDEEVIFLDRPGREMYR</sequence>
<feature type="compositionally biased region" description="Polar residues" evidence="1">
    <location>
        <begin position="288"/>
        <end position="299"/>
    </location>
</feature>
<feature type="compositionally biased region" description="Basic and acidic residues" evidence="1">
    <location>
        <begin position="227"/>
        <end position="239"/>
    </location>
</feature>
<reference evidence="2" key="2">
    <citation type="submission" date="2023-06" db="EMBL/GenBank/DDBJ databases">
        <authorList>
            <consortium name="Lawrence Berkeley National Laboratory"/>
            <person name="Haridas S."/>
            <person name="Hensen N."/>
            <person name="Bonometti L."/>
            <person name="Westerberg I."/>
            <person name="Brannstrom I.O."/>
            <person name="Guillou S."/>
            <person name="Cros-Aarteil S."/>
            <person name="Calhoun S."/>
            <person name="Kuo A."/>
            <person name="Mondo S."/>
            <person name="Pangilinan J."/>
            <person name="Riley R."/>
            <person name="Labutti K."/>
            <person name="Andreopoulos B."/>
            <person name="Lipzen A."/>
            <person name="Chen C."/>
            <person name="Yanf M."/>
            <person name="Daum C."/>
            <person name="Ng V."/>
            <person name="Clum A."/>
            <person name="Steindorff A."/>
            <person name="Ohm R."/>
            <person name="Martin F."/>
            <person name="Silar P."/>
            <person name="Natvig D."/>
            <person name="Lalanne C."/>
            <person name="Gautier V."/>
            <person name="Ament-Velasquez S.L."/>
            <person name="Kruys A."/>
            <person name="Hutchinson M.I."/>
            <person name="Powell A.J."/>
            <person name="Barry K."/>
            <person name="Miller A.N."/>
            <person name="Grigoriev I.V."/>
            <person name="Debuchy R."/>
            <person name="Gladieux P."/>
            <person name="Thoren M.H."/>
            <person name="Johannesson H."/>
        </authorList>
    </citation>
    <scope>NUCLEOTIDE SEQUENCE</scope>
    <source>
        <strain evidence="2">SMH4131-1</strain>
    </source>
</reference>
<feature type="region of interest" description="Disordered" evidence="1">
    <location>
        <begin position="468"/>
        <end position="504"/>
    </location>
</feature>
<protein>
    <submittedName>
        <fullName evidence="2">Uncharacterized protein</fullName>
    </submittedName>
</protein>
<proteinExistence type="predicted"/>
<reference evidence="2" key="1">
    <citation type="journal article" date="2023" name="Mol. Phylogenet. Evol.">
        <title>Genome-scale phylogeny and comparative genomics of the fungal order Sordariales.</title>
        <authorList>
            <person name="Hensen N."/>
            <person name="Bonometti L."/>
            <person name="Westerberg I."/>
            <person name="Brannstrom I.O."/>
            <person name="Guillou S."/>
            <person name="Cros-Aarteil S."/>
            <person name="Calhoun S."/>
            <person name="Haridas S."/>
            <person name="Kuo A."/>
            <person name="Mondo S."/>
            <person name="Pangilinan J."/>
            <person name="Riley R."/>
            <person name="LaButti K."/>
            <person name="Andreopoulos B."/>
            <person name="Lipzen A."/>
            <person name="Chen C."/>
            <person name="Yan M."/>
            <person name="Daum C."/>
            <person name="Ng V."/>
            <person name="Clum A."/>
            <person name="Steindorff A."/>
            <person name="Ohm R.A."/>
            <person name="Martin F."/>
            <person name="Silar P."/>
            <person name="Natvig D.O."/>
            <person name="Lalanne C."/>
            <person name="Gautier V."/>
            <person name="Ament-Velasquez S.L."/>
            <person name="Kruys A."/>
            <person name="Hutchinson M.I."/>
            <person name="Powell A.J."/>
            <person name="Barry K."/>
            <person name="Miller A.N."/>
            <person name="Grigoriev I.V."/>
            <person name="Debuchy R."/>
            <person name="Gladieux P."/>
            <person name="Hiltunen Thoren M."/>
            <person name="Johannesson H."/>
        </authorList>
    </citation>
    <scope>NUCLEOTIDE SEQUENCE</scope>
    <source>
        <strain evidence="2">SMH4131-1</strain>
    </source>
</reference>
<feature type="compositionally biased region" description="Polar residues" evidence="1">
    <location>
        <begin position="181"/>
        <end position="206"/>
    </location>
</feature>
<feature type="compositionally biased region" description="Pro residues" evidence="1">
    <location>
        <begin position="326"/>
        <end position="343"/>
    </location>
</feature>
<dbReference type="AlphaFoldDB" id="A0AAE0IFM6"/>
<feature type="region of interest" description="Disordered" evidence="1">
    <location>
        <begin position="143"/>
        <end position="370"/>
    </location>
</feature>
<feature type="region of interest" description="Disordered" evidence="1">
    <location>
        <begin position="718"/>
        <end position="810"/>
    </location>
</feature>
<feature type="compositionally biased region" description="Polar residues" evidence="1">
    <location>
        <begin position="77"/>
        <end position="93"/>
    </location>
</feature>
<evidence type="ECO:0000256" key="1">
    <source>
        <dbReference type="SAM" id="MobiDB-lite"/>
    </source>
</evidence>
<feature type="compositionally biased region" description="Basic and acidic residues" evidence="1">
    <location>
        <begin position="1"/>
        <end position="20"/>
    </location>
</feature>
<evidence type="ECO:0000313" key="2">
    <source>
        <dbReference type="EMBL" id="KAK3324264.1"/>
    </source>
</evidence>
<organism evidence="2 3">
    <name type="scientific">Cercophora scortea</name>
    <dbReference type="NCBI Taxonomy" id="314031"/>
    <lineage>
        <taxon>Eukaryota</taxon>
        <taxon>Fungi</taxon>
        <taxon>Dikarya</taxon>
        <taxon>Ascomycota</taxon>
        <taxon>Pezizomycotina</taxon>
        <taxon>Sordariomycetes</taxon>
        <taxon>Sordariomycetidae</taxon>
        <taxon>Sordariales</taxon>
        <taxon>Lasiosphaeriaceae</taxon>
        <taxon>Cercophora</taxon>
    </lineage>
</organism>
<feature type="compositionally biased region" description="Basic residues" evidence="1">
    <location>
        <begin position="302"/>
        <end position="314"/>
    </location>
</feature>
<name>A0AAE0IFM6_9PEZI</name>